<dbReference type="AlphaFoldDB" id="A0A0W0ZLM2"/>
<sequence>MNETLMKQSGVKVHLLQLIQYANQRELFSPQPIQHGTTAMQLASHHFTKLRLF</sequence>
<keyword evidence="2" id="KW-1185">Reference proteome</keyword>
<name>A0A0W0ZLM2_9GAMM</name>
<dbReference type="RefSeq" id="WP_157070688.1">
    <property type="nucleotide sequence ID" value="NZ_DAIOMV010000004.1"/>
</dbReference>
<dbReference type="STRING" id="947033.Lste_0663"/>
<dbReference type="EMBL" id="LNYY01000016">
    <property type="protein sequence ID" value="KTD70059.1"/>
    <property type="molecule type" value="Genomic_DNA"/>
</dbReference>
<organism evidence="1 2">
    <name type="scientific">Legionella steelei</name>
    <dbReference type="NCBI Taxonomy" id="947033"/>
    <lineage>
        <taxon>Bacteria</taxon>
        <taxon>Pseudomonadati</taxon>
        <taxon>Pseudomonadota</taxon>
        <taxon>Gammaproteobacteria</taxon>
        <taxon>Legionellales</taxon>
        <taxon>Legionellaceae</taxon>
        <taxon>Legionella</taxon>
    </lineage>
</organism>
<dbReference type="PATRIC" id="fig|947033.5.peg.708"/>
<dbReference type="Proteomes" id="UP000054926">
    <property type="component" value="Unassembled WGS sequence"/>
</dbReference>
<reference evidence="1 2" key="1">
    <citation type="submission" date="2015-11" db="EMBL/GenBank/DDBJ databases">
        <title>Genomic analysis of 38 Legionella species identifies large and diverse effector repertoires.</title>
        <authorList>
            <person name="Burstein D."/>
            <person name="Amaro F."/>
            <person name="Zusman T."/>
            <person name="Lifshitz Z."/>
            <person name="Cohen O."/>
            <person name="Gilbert J.A."/>
            <person name="Pupko T."/>
            <person name="Shuman H.A."/>
            <person name="Segal G."/>
        </authorList>
    </citation>
    <scope>NUCLEOTIDE SEQUENCE [LARGE SCALE GENOMIC DNA]</scope>
    <source>
        <strain evidence="1 2">IMVS3376</strain>
    </source>
</reference>
<protein>
    <submittedName>
        <fullName evidence="1">Uncharacterized protein</fullName>
    </submittedName>
</protein>
<accession>A0A0W0ZLM2</accession>
<evidence type="ECO:0000313" key="2">
    <source>
        <dbReference type="Proteomes" id="UP000054926"/>
    </source>
</evidence>
<proteinExistence type="predicted"/>
<evidence type="ECO:0000313" key="1">
    <source>
        <dbReference type="EMBL" id="KTD70059.1"/>
    </source>
</evidence>
<comment type="caution">
    <text evidence="1">The sequence shown here is derived from an EMBL/GenBank/DDBJ whole genome shotgun (WGS) entry which is preliminary data.</text>
</comment>
<gene>
    <name evidence="1" type="ORF">Lste_0663</name>
</gene>